<evidence type="ECO:0000313" key="2">
    <source>
        <dbReference type="Proteomes" id="UP000680714"/>
    </source>
</evidence>
<proteinExistence type="predicted"/>
<dbReference type="Proteomes" id="UP000680714">
    <property type="component" value="Unassembled WGS sequence"/>
</dbReference>
<dbReference type="EMBL" id="JAGTUF010000031">
    <property type="protein sequence ID" value="MBR9973769.1"/>
    <property type="molecule type" value="Genomic_DNA"/>
</dbReference>
<dbReference type="InterPro" id="IPR056093">
    <property type="entry name" value="DUF7676"/>
</dbReference>
<dbReference type="RefSeq" id="WP_211551812.1">
    <property type="nucleotide sequence ID" value="NZ_JAGTUF010000031.1"/>
</dbReference>
<sequence length="183" mass="20692">MVGAVASVIRQEFGAGRVESFPLPTDQDFLFRLLADIFQNHWEKIVFGTAVQGAVFEIRVADAPRNVDLADGYLTVDFGFWHFHLCIGEHKASPPEVAAWRRTARAEFSRTLAEDDTPRSWGLRLFNGGGEQQLSVFLPSPFHADNRMLPQPDWSRLELWDGLRARYLGAEPDPIDRAGRKRA</sequence>
<comment type="caution">
    <text evidence="1">The sequence shown here is derived from an EMBL/GenBank/DDBJ whole genome shotgun (WGS) entry which is preliminary data.</text>
</comment>
<organism evidence="1 2">
    <name type="scientific">Magnetospirillum sulfuroxidans</name>
    <dbReference type="NCBI Taxonomy" id="611300"/>
    <lineage>
        <taxon>Bacteria</taxon>
        <taxon>Pseudomonadati</taxon>
        <taxon>Pseudomonadota</taxon>
        <taxon>Alphaproteobacteria</taxon>
        <taxon>Rhodospirillales</taxon>
        <taxon>Rhodospirillaceae</taxon>
        <taxon>Magnetospirillum</taxon>
    </lineage>
</organism>
<keyword evidence="2" id="KW-1185">Reference proteome</keyword>
<evidence type="ECO:0000313" key="1">
    <source>
        <dbReference type="EMBL" id="MBR9973769.1"/>
    </source>
</evidence>
<accession>A0ABS5IH63</accession>
<gene>
    <name evidence="1" type="ORF">KEC16_18740</name>
</gene>
<dbReference type="Pfam" id="PF24724">
    <property type="entry name" value="DUF7676"/>
    <property type="match status" value="1"/>
</dbReference>
<name>A0ABS5IH63_9PROT</name>
<reference evidence="1 2" key="1">
    <citation type="submission" date="2021-04" db="EMBL/GenBank/DDBJ databases">
        <title>Magnetospirillum sulfuroxidans sp. nov., a facultative chemolithoautotrophic sulfur-oxidizing alphaproteobacterium isolated from freshwater sediment and proposals for Paramagetospirillum gen. nov., and Magnetospirillaceae fam. nov.</title>
        <authorList>
            <person name="Koziaeva V."/>
            <person name="Geelhoed J.S."/>
            <person name="Sorokin D.Y."/>
            <person name="Grouzdev D.S."/>
        </authorList>
    </citation>
    <scope>NUCLEOTIDE SEQUENCE [LARGE SCALE GENOMIC DNA]</scope>
    <source>
        <strain evidence="1 2">J10</strain>
    </source>
</reference>
<protein>
    <submittedName>
        <fullName evidence="1">Uncharacterized protein</fullName>
    </submittedName>
</protein>